<keyword evidence="4 10" id="KW-0812">Transmembrane</keyword>
<feature type="transmembrane region" description="Helical" evidence="10">
    <location>
        <begin position="645"/>
        <end position="665"/>
    </location>
</feature>
<evidence type="ECO:0000256" key="6">
    <source>
        <dbReference type="ARBA" id="ARBA00022927"/>
    </source>
</evidence>
<evidence type="ECO:0000313" key="12">
    <source>
        <dbReference type="Proteomes" id="UP000054144"/>
    </source>
</evidence>
<organism evidence="11 12">
    <name type="scientific">Fistulina hepatica ATCC 64428</name>
    <dbReference type="NCBI Taxonomy" id="1128425"/>
    <lineage>
        <taxon>Eukaryota</taxon>
        <taxon>Fungi</taxon>
        <taxon>Dikarya</taxon>
        <taxon>Basidiomycota</taxon>
        <taxon>Agaricomycotina</taxon>
        <taxon>Agaricomycetes</taxon>
        <taxon>Agaricomycetidae</taxon>
        <taxon>Agaricales</taxon>
        <taxon>Fistulinaceae</taxon>
        <taxon>Fistulina</taxon>
    </lineage>
</organism>
<feature type="compositionally biased region" description="Polar residues" evidence="9">
    <location>
        <begin position="1"/>
        <end position="17"/>
    </location>
</feature>
<evidence type="ECO:0000256" key="5">
    <source>
        <dbReference type="ARBA" id="ARBA00022856"/>
    </source>
</evidence>
<keyword evidence="3" id="KW-0813">Transport</keyword>
<dbReference type="InterPro" id="IPR004813">
    <property type="entry name" value="OPT"/>
</dbReference>
<name>A0A0D7AG74_9AGAR</name>
<comment type="similarity">
    <text evidence="2">Belongs to the oligopeptide OPT transporter family.</text>
</comment>
<dbReference type="PANTHER" id="PTHR22601">
    <property type="entry name" value="ISP4 LIKE PROTEIN"/>
    <property type="match status" value="1"/>
</dbReference>
<feature type="transmembrane region" description="Helical" evidence="10">
    <location>
        <begin position="565"/>
        <end position="584"/>
    </location>
</feature>
<evidence type="ECO:0000256" key="1">
    <source>
        <dbReference type="ARBA" id="ARBA00004141"/>
    </source>
</evidence>
<protein>
    <submittedName>
        <fullName evidence="11">OPT-domain-containing protein</fullName>
    </submittedName>
</protein>
<dbReference type="GO" id="GO:0016020">
    <property type="term" value="C:membrane"/>
    <property type="evidence" value="ECO:0007669"/>
    <property type="project" value="UniProtKB-SubCell"/>
</dbReference>
<dbReference type="NCBIfam" id="TIGR00727">
    <property type="entry name" value="ISP4_OPT"/>
    <property type="match status" value="1"/>
</dbReference>
<dbReference type="Pfam" id="PF03169">
    <property type="entry name" value="OPT"/>
    <property type="match status" value="1"/>
</dbReference>
<reference evidence="11 12" key="1">
    <citation type="journal article" date="2015" name="Fungal Genet. Biol.">
        <title>Evolution of novel wood decay mechanisms in Agaricales revealed by the genome sequences of Fistulina hepatica and Cylindrobasidium torrendii.</title>
        <authorList>
            <person name="Floudas D."/>
            <person name="Held B.W."/>
            <person name="Riley R."/>
            <person name="Nagy L.G."/>
            <person name="Koehler G."/>
            <person name="Ransdell A.S."/>
            <person name="Younus H."/>
            <person name="Chow J."/>
            <person name="Chiniquy J."/>
            <person name="Lipzen A."/>
            <person name="Tritt A."/>
            <person name="Sun H."/>
            <person name="Haridas S."/>
            <person name="LaButti K."/>
            <person name="Ohm R.A."/>
            <person name="Kues U."/>
            <person name="Blanchette R.A."/>
            <person name="Grigoriev I.V."/>
            <person name="Minto R.E."/>
            <person name="Hibbett D.S."/>
        </authorList>
    </citation>
    <scope>NUCLEOTIDE SEQUENCE [LARGE SCALE GENOMIC DNA]</scope>
    <source>
        <strain evidence="11 12">ATCC 64428</strain>
    </source>
</reference>
<accession>A0A0D7AG74</accession>
<keyword evidence="5" id="KW-0571">Peptide transport</keyword>
<evidence type="ECO:0000256" key="7">
    <source>
        <dbReference type="ARBA" id="ARBA00022989"/>
    </source>
</evidence>
<feature type="transmembrane region" description="Helical" evidence="10">
    <location>
        <begin position="289"/>
        <end position="307"/>
    </location>
</feature>
<evidence type="ECO:0000256" key="4">
    <source>
        <dbReference type="ARBA" id="ARBA00022692"/>
    </source>
</evidence>
<dbReference type="InterPro" id="IPR004648">
    <property type="entry name" value="Oligpept_transpt"/>
</dbReference>
<dbReference type="OrthoDB" id="9986677at2759"/>
<keyword evidence="7 10" id="KW-1133">Transmembrane helix</keyword>
<evidence type="ECO:0000256" key="10">
    <source>
        <dbReference type="SAM" id="Phobius"/>
    </source>
</evidence>
<feature type="transmembrane region" description="Helical" evidence="10">
    <location>
        <begin position="478"/>
        <end position="498"/>
    </location>
</feature>
<feature type="transmembrane region" description="Helical" evidence="10">
    <location>
        <begin position="537"/>
        <end position="559"/>
    </location>
</feature>
<feature type="transmembrane region" description="Helical" evidence="10">
    <location>
        <begin position="713"/>
        <end position="733"/>
    </location>
</feature>
<evidence type="ECO:0000256" key="9">
    <source>
        <dbReference type="SAM" id="MobiDB-lite"/>
    </source>
</evidence>
<comment type="subcellular location">
    <subcellularLocation>
        <location evidence="1">Membrane</location>
        <topology evidence="1">Multi-pass membrane protein</topology>
    </subcellularLocation>
</comment>
<feature type="region of interest" description="Disordered" evidence="9">
    <location>
        <begin position="1"/>
        <end position="23"/>
    </location>
</feature>
<evidence type="ECO:0000256" key="3">
    <source>
        <dbReference type="ARBA" id="ARBA00022448"/>
    </source>
</evidence>
<feature type="transmembrane region" description="Helical" evidence="10">
    <location>
        <begin position="229"/>
        <end position="249"/>
    </location>
</feature>
<keyword evidence="12" id="KW-1185">Reference proteome</keyword>
<feature type="transmembrane region" description="Helical" evidence="10">
    <location>
        <begin position="177"/>
        <end position="197"/>
    </location>
</feature>
<dbReference type="Proteomes" id="UP000054144">
    <property type="component" value="Unassembled WGS sequence"/>
</dbReference>
<keyword evidence="8 10" id="KW-0472">Membrane</keyword>
<gene>
    <name evidence="11" type="ORF">FISHEDRAFT_71775</name>
</gene>
<feature type="transmembrane region" description="Helical" evidence="10">
    <location>
        <begin position="357"/>
        <end position="380"/>
    </location>
</feature>
<feature type="transmembrane region" description="Helical" evidence="10">
    <location>
        <begin position="328"/>
        <end position="345"/>
    </location>
</feature>
<proteinExistence type="inferred from homology"/>
<keyword evidence="6" id="KW-0653">Protein transport</keyword>
<evidence type="ECO:0000313" key="11">
    <source>
        <dbReference type="EMBL" id="KIY50159.1"/>
    </source>
</evidence>
<dbReference type="GO" id="GO:0035673">
    <property type="term" value="F:oligopeptide transmembrane transporter activity"/>
    <property type="evidence" value="ECO:0007669"/>
    <property type="project" value="InterPro"/>
</dbReference>
<feature type="transmembrane region" description="Helical" evidence="10">
    <location>
        <begin position="261"/>
        <end position="283"/>
    </location>
</feature>
<feature type="transmembrane region" description="Helical" evidence="10">
    <location>
        <begin position="401"/>
        <end position="424"/>
    </location>
</feature>
<feature type="transmembrane region" description="Helical" evidence="10">
    <location>
        <begin position="137"/>
        <end position="157"/>
    </location>
</feature>
<feature type="transmembrane region" description="Helical" evidence="10">
    <location>
        <begin position="790"/>
        <end position="812"/>
    </location>
</feature>
<dbReference type="AlphaFoldDB" id="A0A0D7AG74"/>
<dbReference type="NCBIfam" id="TIGR00728">
    <property type="entry name" value="OPT_sfam"/>
    <property type="match status" value="1"/>
</dbReference>
<evidence type="ECO:0000256" key="8">
    <source>
        <dbReference type="ARBA" id="ARBA00023136"/>
    </source>
</evidence>
<dbReference type="GO" id="GO:0015031">
    <property type="term" value="P:protein transport"/>
    <property type="evidence" value="ECO:0007669"/>
    <property type="project" value="UniProtKB-KW"/>
</dbReference>
<evidence type="ECO:0000256" key="2">
    <source>
        <dbReference type="ARBA" id="ARBA00008807"/>
    </source>
</evidence>
<sequence>MAQEKSGVTPTDSQSDYSGKEKGGLTDVNVIATNIEAVGNDVGEAMGYAKTMSDEDVEAAIRVIVERHSDDPNFPSRPLALAQKYLDTPNARSAPGGAELFEELRVEAALITINSPYPEVRAVVDNHDNPEEHCLTFRAWVIGIVYVAFGAFVNQFFSIRQASALPFRRMITRPDLWLQPGITVAANVAQILAYPAGRLFAATLPTRRFTTFGYTWSLNPGLFNKKEHMVITIMANVGFNTPYTAYIIWVQYPTRFFNQKWALNFGYQILTALSTNFIGYGLAGVTRRFLVYPYYTIWPANLATIALNRAFHEHSHNAVEGGWRVSRMRYFLYCFCGMFVYFWLPDYLFTALSYFNWITWIAPDNVNLAAITGGIGGLGFNPISTFDYNQMVVMTDPIISPFYSTMNTFLGALITFPIIVAVWYSNTFYTGYLPINSNAVFDNTGVSYNVSKIVNADTKFDEAGYKAYSPAYLAAGNIMLYCFFFAVYTATIVHAFLYHRREITHGFRALVSRRSAFELNNDVHMRLMSAYKEVPEWWYFIMLCISIGLGAAGVGAYPTHASPAVVLYGVFLAVIFCIPVGIILSVTNIQITLNVVAEMLGGLWFEGDALSMNYFKAYGYVTTAHTLAFAQDLKLAHYVHIPQRITFTIQTVATVVSSFVAMAIVNFQMTSIPDVCAEDQKDNFTCPGINTFFTASVLWGTLGPRMMFGPGKIYSYLLFGFLAGAILPIPVYFLRKKYRMFEYLHVPVLLAGALVWAPYNLQNIWPAVPVAWFFNFYVKKRYLGWWSKYNYITSGAFNSAIALSAIVIFFALQWPNVTISWSGNDRPYEGCDNDECPRLSIPAVGYFGPGVGEF</sequence>
<dbReference type="EMBL" id="KN881676">
    <property type="protein sequence ID" value="KIY50159.1"/>
    <property type="molecule type" value="Genomic_DNA"/>
</dbReference>